<dbReference type="EMBL" id="MU117964">
    <property type="protein sequence ID" value="KAF9653404.1"/>
    <property type="molecule type" value="Genomic_DNA"/>
</dbReference>
<evidence type="ECO:0000313" key="2">
    <source>
        <dbReference type="Proteomes" id="UP000886501"/>
    </source>
</evidence>
<organism evidence="1 2">
    <name type="scientific">Thelephora ganbajun</name>
    <name type="common">Ganba fungus</name>
    <dbReference type="NCBI Taxonomy" id="370292"/>
    <lineage>
        <taxon>Eukaryota</taxon>
        <taxon>Fungi</taxon>
        <taxon>Dikarya</taxon>
        <taxon>Basidiomycota</taxon>
        <taxon>Agaricomycotina</taxon>
        <taxon>Agaricomycetes</taxon>
        <taxon>Thelephorales</taxon>
        <taxon>Thelephoraceae</taxon>
        <taxon>Thelephora</taxon>
    </lineage>
</organism>
<reference evidence="1" key="1">
    <citation type="submission" date="2019-10" db="EMBL/GenBank/DDBJ databases">
        <authorList>
            <consortium name="DOE Joint Genome Institute"/>
            <person name="Kuo A."/>
            <person name="Miyauchi S."/>
            <person name="Kiss E."/>
            <person name="Drula E."/>
            <person name="Kohler A."/>
            <person name="Sanchez-Garcia M."/>
            <person name="Andreopoulos B."/>
            <person name="Barry K.W."/>
            <person name="Bonito G."/>
            <person name="Buee M."/>
            <person name="Carver A."/>
            <person name="Chen C."/>
            <person name="Cichocki N."/>
            <person name="Clum A."/>
            <person name="Culley D."/>
            <person name="Crous P.W."/>
            <person name="Fauchery L."/>
            <person name="Girlanda M."/>
            <person name="Hayes R."/>
            <person name="Keri Z."/>
            <person name="Labutti K."/>
            <person name="Lipzen A."/>
            <person name="Lombard V."/>
            <person name="Magnuson J."/>
            <person name="Maillard F."/>
            <person name="Morin E."/>
            <person name="Murat C."/>
            <person name="Nolan M."/>
            <person name="Ohm R."/>
            <person name="Pangilinan J."/>
            <person name="Pereira M."/>
            <person name="Perotto S."/>
            <person name="Peter M."/>
            <person name="Riley R."/>
            <person name="Sitrit Y."/>
            <person name="Stielow B."/>
            <person name="Szollosi G."/>
            <person name="Zifcakova L."/>
            <person name="Stursova M."/>
            <person name="Spatafora J.W."/>
            <person name="Tedersoo L."/>
            <person name="Vaario L.-M."/>
            <person name="Yamada A."/>
            <person name="Yan M."/>
            <person name="Wang P."/>
            <person name="Xu J."/>
            <person name="Bruns T."/>
            <person name="Baldrian P."/>
            <person name="Vilgalys R."/>
            <person name="Henrissat B."/>
            <person name="Grigoriev I.V."/>
            <person name="Hibbett D."/>
            <person name="Nagy L.G."/>
            <person name="Martin F.M."/>
        </authorList>
    </citation>
    <scope>NUCLEOTIDE SEQUENCE</scope>
    <source>
        <strain evidence="1">P2</strain>
    </source>
</reference>
<keyword evidence="2" id="KW-1185">Reference proteome</keyword>
<comment type="caution">
    <text evidence="1">The sequence shown here is derived from an EMBL/GenBank/DDBJ whole genome shotgun (WGS) entry which is preliminary data.</text>
</comment>
<accession>A0ACB6ZUY7</accession>
<protein>
    <submittedName>
        <fullName evidence="1">Uncharacterized protein</fullName>
    </submittedName>
</protein>
<reference evidence="1" key="2">
    <citation type="journal article" date="2020" name="Nat. Commun.">
        <title>Large-scale genome sequencing of mycorrhizal fungi provides insights into the early evolution of symbiotic traits.</title>
        <authorList>
            <person name="Miyauchi S."/>
            <person name="Kiss E."/>
            <person name="Kuo A."/>
            <person name="Drula E."/>
            <person name="Kohler A."/>
            <person name="Sanchez-Garcia M."/>
            <person name="Morin E."/>
            <person name="Andreopoulos B."/>
            <person name="Barry K.W."/>
            <person name="Bonito G."/>
            <person name="Buee M."/>
            <person name="Carver A."/>
            <person name="Chen C."/>
            <person name="Cichocki N."/>
            <person name="Clum A."/>
            <person name="Culley D."/>
            <person name="Crous P.W."/>
            <person name="Fauchery L."/>
            <person name="Girlanda M."/>
            <person name="Hayes R.D."/>
            <person name="Keri Z."/>
            <person name="LaButti K."/>
            <person name="Lipzen A."/>
            <person name="Lombard V."/>
            <person name="Magnuson J."/>
            <person name="Maillard F."/>
            <person name="Murat C."/>
            <person name="Nolan M."/>
            <person name="Ohm R.A."/>
            <person name="Pangilinan J."/>
            <person name="Pereira M.F."/>
            <person name="Perotto S."/>
            <person name="Peter M."/>
            <person name="Pfister S."/>
            <person name="Riley R."/>
            <person name="Sitrit Y."/>
            <person name="Stielow J.B."/>
            <person name="Szollosi G."/>
            <person name="Zifcakova L."/>
            <person name="Stursova M."/>
            <person name="Spatafora J.W."/>
            <person name="Tedersoo L."/>
            <person name="Vaario L.M."/>
            <person name="Yamada A."/>
            <person name="Yan M."/>
            <person name="Wang P."/>
            <person name="Xu J."/>
            <person name="Bruns T."/>
            <person name="Baldrian P."/>
            <person name="Vilgalys R."/>
            <person name="Dunand C."/>
            <person name="Henrissat B."/>
            <person name="Grigoriev I.V."/>
            <person name="Hibbett D."/>
            <person name="Nagy L.G."/>
            <person name="Martin F.M."/>
        </authorList>
    </citation>
    <scope>NUCLEOTIDE SEQUENCE</scope>
    <source>
        <strain evidence="1">P2</strain>
    </source>
</reference>
<evidence type="ECO:0000313" key="1">
    <source>
        <dbReference type="EMBL" id="KAF9653404.1"/>
    </source>
</evidence>
<proteinExistence type="predicted"/>
<name>A0ACB6ZUY7_THEGA</name>
<sequence>MDLEQQQSQQQQLQQMIPASILTAPNPYFPDPNPDLTGGLPISLDSLRDGPPGSKPFYPYSTLIRYAIKGSPTGKLLLEDIYYAIESRFPYFRTAPPGWKNSVRHNLSLNPCFEKVARPLTDRGKGSYWTVNDSVDPRTGVHRIRKKKGKGAKSSKAGASGTGSDDPDMDPDYAPPAGGTGGGPVDGGGAGSPFDTTAYAVPQEISQNDGTSRVVQPPPPPPPPFAAPFPPSFDPTFPPHLLPPPPGIPGILPPFNVDEAFDMDEHGNLDWKSMWKKELSQLIQVTEEQEKTGIDQEWFRIMLWKLRAAFFTPPPPPAGHPGHHPHTPVLQPPPPPPLAGNPEGVVMAVVPVQQVQQDR</sequence>
<dbReference type="Proteomes" id="UP000886501">
    <property type="component" value="Unassembled WGS sequence"/>
</dbReference>
<gene>
    <name evidence="1" type="ORF">BDM02DRAFT_1924932</name>
</gene>